<evidence type="ECO:0000259" key="2">
    <source>
        <dbReference type="Pfam" id="PF01614"/>
    </source>
</evidence>
<dbReference type="OrthoDB" id="9791752at2"/>
<accession>A0A398CPG9</accession>
<protein>
    <recommendedName>
        <fullName evidence="2">IclR-ED domain-containing protein</fullName>
    </recommendedName>
</protein>
<dbReference type="AlphaFoldDB" id="A0A398CPG9"/>
<evidence type="ECO:0000256" key="1">
    <source>
        <dbReference type="SAM" id="MobiDB-lite"/>
    </source>
</evidence>
<keyword evidence="4" id="KW-1185">Reference proteome</keyword>
<dbReference type="Gene3D" id="3.30.450.40">
    <property type="match status" value="1"/>
</dbReference>
<evidence type="ECO:0000313" key="4">
    <source>
        <dbReference type="Proteomes" id="UP000266340"/>
    </source>
</evidence>
<gene>
    <name evidence="3" type="ORF">D3H35_01340</name>
</gene>
<dbReference type="SUPFAM" id="SSF55781">
    <property type="entry name" value="GAF domain-like"/>
    <property type="match status" value="1"/>
</dbReference>
<feature type="domain" description="IclR-ED" evidence="2">
    <location>
        <begin position="4"/>
        <end position="65"/>
    </location>
</feature>
<dbReference type="InterPro" id="IPR014757">
    <property type="entry name" value="Tscrpt_reg_IclR_C"/>
</dbReference>
<dbReference type="Pfam" id="PF01614">
    <property type="entry name" value="IclR_C"/>
    <property type="match status" value="1"/>
</dbReference>
<dbReference type="Proteomes" id="UP000266340">
    <property type="component" value="Unassembled WGS sequence"/>
</dbReference>
<comment type="caution">
    <text evidence="3">The sequence shown here is derived from an EMBL/GenBank/DDBJ whole genome shotgun (WGS) entry which is preliminary data.</text>
</comment>
<sequence length="132" mass="14814">MQFSTQIGQTQLLHNSGVGKALAAYMADDQLLQAIAKHGMPKTAAHTMTSLEEFKPFLVGVRETATPSRTRKAKLEYAASPPPSSIIPEGRRRSRHYRTEQRAPQPRLRRMRRAAPRQSAGCLQQAWLHTQP</sequence>
<organism evidence="3 4">
    <name type="scientific">Cohnella faecalis</name>
    <dbReference type="NCBI Taxonomy" id="2315694"/>
    <lineage>
        <taxon>Bacteria</taxon>
        <taxon>Bacillati</taxon>
        <taxon>Bacillota</taxon>
        <taxon>Bacilli</taxon>
        <taxon>Bacillales</taxon>
        <taxon>Paenibacillaceae</taxon>
        <taxon>Cohnella</taxon>
    </lineage>
</organism>
<reference evidence="3 4" key="1">
    <citation type="submission" date="2018-09" db="EMBL/GenBank/DDBJ databases">
        <title>Cohnella cavernae sp. nov., isolated from a karst cave.</title>
        <authorList>
            <person name="Zhu H."/>
        </authorList>
    </citation>
    <scope>NUCLEOTIDE SEQUENCE [LARGE SCALE GENOMIC DNA]</scope>
    <source>
        <strain evidence="3 4">K2E09-144</strain>
    </source>
</reference>
<name>A0A398CPG9_9BACL</name>
<feature type="region of interest" description="Disordered" evidence="1">
    <location>
        <begin position="65"/>
        <end position="132"/>
    </location>
</feature>
<proteinExistence type="predicted"/>
<dbReference type="EMBL" id="QXJM01000013">
    <property type="protein sequence ID" value="RIE05296.1"/>
    <property type="molecule type" value="Genomic_DNA"/>
</dbReference>
<evidence type="ECO:0000313" key="3">
    <source>
        <dbReference type="EMBL" id="RIE05296.1"/>
    </source>
</evidence>
<dbReference type="InterPro" id="IPR029016">
    <property type="entry name" value="GAF-like_dom_sf"/>
</dbReference>